<dbReference type="PANTHER" id="PTHR10606:SF44">
    <property type="entry name" value="6-PHOSPHOFRUCTO 2-KINASE_FRUCTOSE 2,6-BISPHOSPHATASE LONG FORM"/>
    <property type="match status" value="1"/>
</dbReference>
<keyword evidence="6" id="KW-0378">Hydrolase</keyword>
<keyword evidence="2" id="KW-0067">ATP-binding</keyword>
<dbReference type="InterPro" id="IPR013078">
    <property type="entry name" value="His_Pase_superF_clade-1"/>
</dbReference>
<feature type="compositionally biased region" description="Basic and acidic residues" evidence="4">
    <location>
        <begin position="444"/>
        <end position="454"/>
    </location>
</feature>
<dbReference type="InterPro" id="IPR013079">
    <property type="entry name" value="6Phosfructo_kin"/>
</dbReference>
<accession>A0A422NQK1</accession>
<dbReference type="EC" id="2.7.1.105" evidence="6"/>
<dbReference type="OrthoDB" id="267323at2759"/>
<feature type="compositionally biased region" description="Basic and acidic residues" evidence="4">
    <location>
        <begin position="555"/>
        <end position="568"/>
    </location>
</feature>
<organism evidence="6 7">
    <name type="scientific">Trypanosoma conorhini</name>
    <dbReference type="NCBI Taxonomy" id="83891"/>
    <lineage>
        <taxon>Eukaryota</taxon>
        <taxon>Discoba</taxon>
        <taxon>Euglenozoa</taxon>
        <taxon>Kinetoplastea</taxon>
        <taxon>Metakinetoplastina</taxon>
        <taxon>Trypanosomatida</taxon>
        <taxon>Trypanosomatidae</taxon>
        <taxon>Trypanosoma</taxon>
    </lineage>
</organism>
<feature type="region of interest" description="Disordered" evidence="4">
    <location>
        <begin position="84"/>
        <end position="109"/>
    </location>
</feature>
<dbReference type="Pfam" id="PF01591">
    <property type="entry name" value="6PF2K"/>
    <property type="match status" value="1"/>
</dbReference>
<dbReference type="GO" id="GO:0005524">
    <property type="term" value="F:ATP binding"/>
    <property type="evidence" value="ECO:0007669"/>
    <property type="project" value="UniProtKB-KW"/>
</dbReference>
<dbReference type="GO" id="GO:0006003">
    <property type="term" value="P:fructose 2,6-bisphosphate metabolic process"/>
    <property type="evidence" value="ECO:0007669"/>
    <property type="project" value="InterPro"/>
</dbReference>
<keyword evidence="6" id="KW-0418">Kinase</keyword>
<feature type="domain" description="6-phosphofructo-2-kinase" evidence="5">
    <location>
        <begin position="167"/>
        <end position="217"/>
    </location>
</feature>
<evidence type="ECO:0000313" key="6">
    <source>
        <dbReference type="EMBL" id="RNF07758.1"/>
    </source>
</evidence>
<evidence type="ECO:0000256" key="1">
    <source>
        <dbReference type="ARBA" id="ARBA00022741"/>
    </source>
</evidence>
<reference evidence="6 7" key="1">
    <citation type="journal article" date="2018" name="BMC Genomics">
        <title>Genomic comparison of Trypanosoma conorhini and Trypanosoma rangeli to Trypanosoma cruzi strains of high and low virulence.</title>
        <authorList>
            <person name="Bradwell K.R."/>
            <person name="Koparde V.N."/>
            <person name="Matveyev A.V."/>
            <person name="Serrano M.G."/>
            <person name="Alves J.M."/>
            <person name="Parikh H."/>
            <person name="Huang B."/>
            <person name="Lee V."/>
            <person name="Espinosa-Alvarez O."/>
            <person name="Ortiz P.A."/>
            <person name="Costa-Martins A.G."/>
            <person name="Teixeira M.M."/>
            <person name="Buck G.A."/>
        </authorList>
    </citation>
    <scope>NUCLEOTIDE SEQUENCE [LARGE SCALE GENOMIC DNA]</scope>
    <source>
        <strain evidence="6 7">025E</strain>
    </source>
</reference>
<dbReference type="SUPFAM" id="SSF53254">
    <property type="entry name" value="Phosphoglycerate mutase-like"/>
    <property type="match status" value="1"/>
</dbReference>
<dbReference type="CDD" id="cd07067">
    <property type="entry name" value="HP_PGM_like"/>
    <property type="match status" value="1"/>
</dbReference>
<feature type="region of interest" description="Disordered" evidence="4">
    <location>
        <begin position="435"/>
        <end position="454"/>
    </location>
</feature>
<feature type="compositionally biased region" description="Low complexity" evidence="4">
    <location>
        <begin position="92"/>
        <end position="103"/>
    </location>
</feature>
<dbReference type="EMBL" id="MKKU01000556">
    <property type="protein sequence ID" value="RNF07758.1"/>
    <property type="molecule type" value="Genomic_DNA"/>
</dbReference>
<keyword evidence="1" id="KW-0547">Nucleotide-binding</keyword>
<evidence type="ECO:0000256" key="4">
    <source>
        <dbReference type="SAM" id="MobiDB-lite"/>
    </source>
</evidence>
<sequence length="752" mass="83205">MSADVRVNTGAGGWAADPALDASALSTARAGDDATTAIAADEARKKVADADEPESLLLKLIGGPVRPFSEWHWREAKYFKELREAKEAKESPTTPGPATDGAPQLQPPSTCTSDCKASSVCCEDLHRAFSQTDPLSPASAALQVLTPLLDNYTTPITHQGPEYFNSASQASEASLCIIMVGLPARGKTFLAQKICRLLGWHGCRAKVLNIQVAWRRLLMEYNKCRQYLDASTGVSSDCPASPFRSALSNPGCPLEQLQSSETCDMAKDTAINAEQIKTADTAASVSPGLPLPSAEASQPTGYVCAEHFRALISDPDSVERRLYRCVLERYAVDAKAFYAHGGEVLVVNDDFPTEELRDEAEALFSPLASQTFFMEVVRSHQLNHKFNELKVKDSSEYPREVAATEAQQDFARRVEYINEVYTTLTSTCGGHWESSEDLASLPEGSHDDPAGPEKCKLRKQRERGYLKLRNLMDIEVHGLTGYTASRIVSYVMSLTQHKVQHPIFFIRHGESLYNLEDRIGGDSALSANGEKGANEILGFLASLKDYCSAEASKKTDRERCRDATDGKRRAASNSESKDGSEGGRDYVELWTSQLRRAIQTVESSERLLGIKTVRWSSLNEIHAGICEELTYAEVRERHPLIDHFRKVNKYTFRYPGGESYQDLVLRLEPVIMQLENADRIVVVVAHQAVLRALLSYFGSTSAESCVRLEVPHRTVWRCTYDSKGIASLDELKFALQWGEEGSEPHTQKEKCK</sequence>
<dbReference type="GeneID" id="40320907"/>
<dbReference type="GO" id="GO:0003873">
    <property type="term" value="F:6-phosphofructo-2-kinase activity"/>
    <property type="evidence" value="ECO:0007669"/>
    <property type="project" value="UniProtKB-EC"/>
</dbReference>
<dbReference type="GO" id="GO:0006000">
    <property type="term" value="P:fructose metabolic process"/>
    <property type="evidence" value="ECO:0007669"/>
    <property type="project" value="InterPro"/>
</dbReference>
<keyword evidence="6" id="KW-0808">Transferase</keyword>
<dbReference type="Pfam" id="PF00300">
    <property type="entry name" value="His_Phos_1"/>
    <property type="match status" value="1"/>
</dbReference>
<dbReference type="Gene3D" id="3.40.50.1240">
    <property type="entry name" value="Phosphoglycerate mutase-like"/>
    <property type="match status" value="1"/>
</dbReference>
<gene>
    <name evidence="6" type="ORF">Tco025E_07296</name>
</gene>
<feature type="site" description="Transition state stabilizer" evidence="3">
    <location>
        <position position="686"/>
    </location>
</feature>
<dbReference type="SMART" id="SM00855">
    <property type="entry name" value="PGAM"/>
    <property type="match status" value="1"/>
</dbReference>
<proteinExistence type="predicted"/>
<evidence type="ECO:0000259" key="5">
    <source>
        <dbReference type="Pfam" id="PF01591"/>
    </source>
</evidence>
<dbReference type="Proteomes" id="UP000284403">
    <property type="component" value="Unassembled WGS sequence"/>
</dbReference>
<name>A0A422NQK1_9TRYP</name>
<dbReference type="GO" id="GO:0004331">
    <property type="term" value="F:fructose-2,6-bisphosphate 2-phosphatase activity"/>
    <property type="evidence" value="ECO:0007669"/>
    <property type="project" value="UniProtKB-EC"/>
</dbReference>
<evidence type="ECO:0000256" key="2">
    <source>
        <dbReference type="ARBA" id="ARBA00022840"/>
    </source>
</evidence>
<comment type="caution">
    <text evidence="6">The sequence shown here is derived from an EMBL/GenBank/DDBJ whole genome shotgun (WGS) entry which is preliminary data.</text>
</comment>
<dbReference type="Gene3D" id="3.40.50.300">
    <property type="entry name" value="P-loop containing nucleotide triphosphate hydrolases"/>
    <property type="match status" value="1"/>
</dbReference>
<dbReference type="PANTHER" id="PTHR10606">
    <property type="entry name" value="6-PHOSPHOFRUCTO-2-KINASE/FRUCTOSE-2,6-BISPHOSPHATASE"/>
    <property type="match status" value="1"/>
</dbReference>
<keyword evidence="7" id="KW-1185">Reference proteome</keyword>
<dbReference type="InterPro" id="IPR027417">
    <property type="entry name" value="P-loop_NTPase"/>
</dbReference>
<dbReference type="InterPro" id="IPR003094">
    <property type="entry name" value="6Pfruct_kin"/>
</dbReference>
<protein>
    <submittedName>
        <fullName evidence="6">Putative 6-phosphofructo-2-kinase/fructose-2,6-biphosphatase</fullName>
        <ecNumber evidence="6">2.7.1.105</ecNumber>
        <ecNumber evidence="6">3.1.3.46</ecNumber>
    </submittedName>
</protein>
<evidence type="ECO:0000256" key="3">
    <source>
        <dbReference type="PIRSR" id="PIRSR613078-3"/>
    </source>
</evidence>
<evidence type="ECO:0000313" key="7">
    <source>
        <dbReference type="Proteomes" id="UP000284403"/>
    </source>
</evidence>
<dbReference type="SUPFAM" id="SSF52540">
    <property type="entry name" value="P-loop containing nucleoside triphosphate hydrolases"/>
    <property type="match status" value="1"/>
</dbReference>
<dbReference type="EC" id="3.1.3.46" evidence="6"/>
<dbReference type="GO" id="GO:0005829">
    <property type="term" value="C:cytosol"/>
    <property type="evidence" value="ECO:0007669"/>
    <property type="project" value="TreeGrafter"/>
</dbReference>
<dbReference type="AlphaFoldDB" id="A0A422NQK1"/>
<dbReference type="RefSeq" id="XP_029225716.1">
    <property type="nucleotide sequence ID" value="XM_029374162.1"/>
</dbReference>
<dbReference type="InterPro" id="IPR029033">
    <property type="entry name" value="His_PPase_superfam"/>
</dbReference>
<feature type="region of interest" description="Disordered" evidence="4">
    <location>
        <begin position="555"/>
        <end position="583"/>
    </location>
</feature>